<evidence type="ECO:0008006" key="3">
    <source>
        <dbReference type="Google" id="ProtNLM"/>
    </source>
</evidence>
<gene>
    <name evidence="1" type="ORF">ACFFTO_26325</name>
</gene>
<evidence type="ECO:0000313" key="2">
    <source>
        <dbReference type="Proteomes" id="UP001589535"/>
    </source>
</evidence>
<name>A0ABV5U8J4_9PSEU</name>
<dbReference type="RefSeq" id="WP_378198529.1">
    <property type="nucleotide sequence ID" value="NZ_JBHMBK010000021.1"/>
</dbReference>
<dbReference type="EMBL" id="JBHMBK010000021">
    <property type="protein sequence ID" value="MFB9687711.1"/>
    <property type="molecule type" value="Genomic_DNA"/>
</dbReference>
<comment type="caution">
    <text evidence="1">The sequence shown here is derived from an EMBL/GenBank/DDBJ whole genome shotgun (WGS) entry which is preliminary data.</text>
</comment>
<keyword evidence="2" id="KW-1185">Reference proteome</keyword>
<protein>
    <recommendedName>
        <fullName evidence="3">Minor tail protein</fullName>
    </recommendedName>
</protein>
<accession>A0ABV5U8J4</accession>
<reference evidence="1 2" key="1">
    <citation type="submission" date="2024-09" db="EMBL/GenBank/DDBJ databases">
        <authorList>
            <person name="Sun Q."/>
            <person name="Mori K."/>
        </authorList>
    </citation>
    <scope>NUCLEOTIDE SEQUENCE [LARGE SCALE GENOMIC DNA]</scope>
    <source>
        <strain evidence="1 2">JCM 13852</strain>
    </source>
</reference>
<sequence>MAERASWAVQQVSGVGVQSAEDVRHSMAALWTPAGAVTSRSGMVPTGTAAVPGSVLATLPTANTTVHVQPFRYVRQSSRGGGTYTMILDSIKDIDVLNPANGGTAADPSNARIDLIIAQQSDTFFGDANSNMVVKRVTGTPAGTPLDPTVTGSADYVLLARITVPANATTIQTANIANVALPSAVTVGGLLPVADATERAALANPFDGQQIYRRDLDWIEVYDGTAWRAPAFVKTASNASITNPYAGQYAQNTTDGQLYRYTGTAWVPARGIIAYGKRTSSSTAGNPTNVLRIDNVSLLSGRAYRVFTCAINLFGTANDTDSLNVWISTTGVAIAGDPNSSQLSGARAEGKLINGGGAAVQAKVDTTYIPGANQTASFLLTGERNTGSGTVQVYGDNTASPILLMIEDIGVAPPNTAVIL</sequence>
<evidence type="ECO:0000313" key="1">
    <source>
        <dbReference type="EMBL" id="MFB9687711.1"/>
    </source>
</evidence>
<dbReference type="Proteomes" id="UP001589535">
    <property type="component" value="Unassembled WGS sequence"/>
</dbReference>
<proteinExistence type="predicted"/>
<organism evidence="1 2">
    <name type="scientific">Amycolatopsis plumensis</name>
    <dbReference type="NCBI Taxonomy" id="236508"/>
    <lineage>
        <taxon>Bacteria</taxon>
        <taxon>Bacillati</taxon>
        <taxon>Actinomycetota</taxon>
        <taxon>Actinomycetes</taxon>
        <taxon>Pseudonocardiales</taxon>
        <taxon>Pseudonocardiaceae</taxon>
        <taxon>Amycolatopsis</taxon>
    </lineage>
</organism>